<evidence type="ECO:0000313" key="9">
    <source>
        <dbReference type="Proteomes" id="UP000621856"/>
    </source>
</evidence>
<dbReference type="InterPro" id="IPR036188">
    <property type="entry name" value="FAD/NAD-bd_sf"/>
</dbReference>
<dbReference type="EMBL" id="VCJR02000001">
    <property type="protein sequence ID" value="NHK26783.1"/>
    <property type="molecule type" value="Genomic_DNA"/>
</dbReference>
<dbReference type="PANTHER" id="PTHR43104:SF4">
    <property type="entry name" value="L-2-HYDROXYGLUTARATE DEHYDROGENASE, MITOCHONDRIAL"/>
    <property type="match status" value="1"/>
</dbReference>
<dbReference type="Pfam" id="PF01266">
    <property type="entry name" value="DAO"/>
    <property type="match status" value="1"/>
</dbReference>
<evidence type="ECO:0000313" key="7">
    <source>
        <dbReference type="EMBL" id="GGH93400.1"/>
    </source>
</evidence>
<feature type="domain" description="FAD dependent oxidoreductase" evidence="6">
    <location>
        <begin position="6"/>
        <end position="363"/>
    </location>
</feature>
<comment type="similarity">
    <text evidence="5">Belongs to the L2HGDH family.</text>
</comment>
<reference evidence="7" key="3">
    <citation type="submission" date="2020-09" db="EMBL/GenBank/DDBJ databases">
        <authorList>
            <person name="Sun Q."/>
            <person name="Zhou Y."/>
        </authorList>
    </citation>
    <scope>NUCLEOTIDE SEQUENCE</scope>
    <source>
        <strain evidence="7">CGMCC 1.14984</strain>
    </source>
</reference>
<dbReference type="Proteomes" id="UP000621856">
    <property type="component" value="Unassembled WGS sequence"/>
</dbReference>
<dbReference type="EMBL" id="BMGZ01000001">
    <property type="protein sequence ID" value="GGH93400.1"/>
    <property type="molecule type" value="Genomic_DNA"/>
</dbReference>
<accession>A0A8J3A4I9</accession>
<evidence type="ECO:0000256" key="5">
    <source>
        <dbReference type="ARBA" id="ARBA00037941"/>
    </source>
</evidence>
<reference evidence="8 10" key="2">
    <citation type="submission" date="2020-02" db="EMBL/GenBank/DDBJ databases">
        <title>Genome sequence of Parvularcula flava strain NH6-79.</title>
        <authorList>
            <person name="Abdul Karim M.H."/>
            <person name="Lam M.Q."/>
            <person name="Chen S.J."/>
            <person name="Yahya A."/>
            <person name="Shahir S."/>
            <person name="Shamsir M.S."/>
            <person name="Chong C.S."/>
        </authorList>
    </citation>
    <scope>NUCLEOTIDE SEQUENCE [LARGE SCALE GENOMIC DNA]</scope>
    <source>
        <strain evidence="8 10">NH6-79</strain>
    </source>
</reference>
<dbReference type="Gene3D" id="3.50.50.60">
    <property type="entry name" value="FAD/NAD(P)-binding domain"/>
    <property type="match status" value="1"/>
</dbReference>
<dbReference type="InterPro" id="IPR006076">
    <property type="entry name" value="FAD-dep_OxRdtase"/>
</dbReference>
<dbReference type="AlphaFoldDB" id="A0A8J3A4I9"/>
<comment type="cofactor">
    <cofactor evidence="1">
        <name>FAD</name>
        <dbReference type="ChEBI" id="CHEBI:57692"/>
    </cofactor>
</comment>
<evidence type="ECO:0000256" key="1">
    <source>
        <dbReference type="ARBA" id="ARBA00001974"/>
    </source>
</evidence>
<sequence>MGERVDSVVIGAGVVGLAVARALALSGREVMVLEQHDAFGTETSSRNSEVIHAGIYYEPGSLKAQLCVRGKEVLYPYLAERGVPYLNCGKLIVATSPAEVPGLKALMARAEANGVHDLQLMSAEEAKAMEPALACEAAIWSPSTGIFDSHTYMLSLLGDIENAGGMAVFNAPVVGGRVREERVEINVGGEAGVKLDAALVVNCAGLHASRVAQLIEGFPADKVPETRYAKGRYFTYSGKAPFERLIYPMPTADSQGTHYTRDLGGQGRLGPDVVWGVELGDYDVDEGARDQFWQDAVKFWPGLEKDKLYASYAGIRPKITTPGVWADYRIEGPAAHGVPGMIQLFGIESPGLTASMAIGEYVAGISGD</sequence>
<dbReference type="Proteomes" id="UP000818603">
    <property type="component" value="Unassembled WGS sequence"/>
</dbReference>
<evidence type="ECO:0000256" key="3">
    <source>
        <dbReference type="ARBA" id="ARBA00022827"/>
    </source>
</evidence>
<evidence type="ECO:0000313" key="10">
    <source>
        <dbReference type="Proteomes" id="UP000818603"/>
    </source>
</evidence>
<comment type="caution">
    <text evidence="7">The sequence shown here is derived from an EMBL/GenBank/DDBJ whole genome shotgun (WGS) entry which is preliminary data.</text>
</comment>
<evidence type="ECO:0000259" key="6">
    <source>
        <dbReference type="Pfam" id="PF01266"/>
    </source>
</evidence>
<dbReference type="GO" id="GO:0047545">
    <property type="term" value="F:(S)-2-hydroxyglutarate dehydrogenase activity"/>
    <property type="evidence" value="ECO:0007669"/>
    <property type="project" value="TreeGrafter"/>
</dbReference>
<dbReference type="Gene3D" id="3.30.9.10">
    <property type="entry name" value="D-Amino Acid Oxidase, subunit A, domain 2"/>
    <property type="match status" value="1"/>
</dbReference>
<keyword evidence="2" id="KW-0285">Flavoprotein</keyword>
<reference evidence="7" key="1">
    <citation type="journal article" date="2014" name="Int. J. Syst. Evol. Microbiol.">
        <title>Complete genome sequence of Corynebacterium casei LMG S-19264T (=DSM 44701T), isolated from a smear-ripened cheese.</title>
        <authorList>
            <consortium name="US DOE Joint Genome Institute (JGI-PGF)"/>
            <person name="Walter F."/>
            <person name="Albersmeier A."/>
            <person name="Kalinowski J."/>
            <person name="Ruckert C."/>
        </authorList>
    </citation>
    <scope>NUCLEOTIDE SEQUENCE</scope>
    <source>
        <strain evidence="7">CGMCC 1.14984</strain>
    </source>
</reference>
<keyword evidence="10" id="KW-1185">Reference proteome</keyword>
<evidence type="ECO:0000313" key="8">
    <source>
        <dbReference type="EMBL" id="NHK26783.1"/>
    </source>
</evidence>
<proteinExistence type="inferred from homology"/>
<keyword evidence="3" id="KW-0274">FAD</keyword>
<name>A0A8J3A4I9_9PROT</name>
<dbReference type="SUPFAM" id="SSF51905">
    <property type="entry name" value="FAD/NAD(P)-binding domain"/>
    <property type="match status" value="1"/>
</dbReference>
<gene>
    <name evidence="8" type="ORF">FF098_002525</name>
    <name evidence="7" type="ORF">GCM10011355_05150</name>
</gene>
<keyword evidence="4" id="KW-0560">Oxidoreductase</keyword>
<organism evidence="7 9">
    <name type="scientific">Aquisalinus luteolus</name>
    <dbReference type="NCBI Taxonomy" id="1566827"/>
    <lineage>
        <taxon>Bacteria</taxon>
        <taxon>Pseudomonadati</taxon>
        <taxon>Pseudomonadota</taxon>
        <taxon>Alphaproteobacteria</taxon>
        <taxon>Parvularculales</taxon>
        <taxon>Parvularculaceae</taxon>
        <taxon>Aquisalinus</taxon>
    </lineage>
</organism>
<protein>
    <submittedName>
        <fullName evidence="7">Dehydrogenase</fullName>
    </submittedName>
    <submittedName>
        <fullName evidence="8">NAD(P)/FAD-dependent oxidoreductase</fullName>
    </submittedName>
</protein>
<evidence type="ECO:0000256" key="2">
    <source>
        <dbReference type="ARBA" id="ARBA00022630"/>
    </source>
</evidence>
<dbReference type="PANTHER" id="PTHR43104">
    <property type="entry name" value="L-2-HYDROXYGLUTARATE DEHYDROGENASE, MITOCHONDRIAL"/>
    <property type="match status" value="1"/>
</dbReference>
<evidence type="ECO:0000256" key="4">
    <source>
        <dbReference type="ARBA" id="ARBA00023002"/>
    </source>
</evidence>
<dbReference type="RefSeq" id="WP_155136916.1">
    <property type="nucleotide sequence ID" value="NZ_BMGZ01000001.1"/>
</dbReference>